<name>A0A211ZR91_9PROT</name>
<dbReference type="PANTHER" id="PTHR23502">
    <property type="entry name" value="MAJOR FACILITATOR SUPERFAMILY"/>
    <property type="match status" value="1"/>
</dbReference>
<evidence type="ECO:0000256" key="4">
    <source>
        <dbReference type="ARBA" id="ARBA00022475"/>
    </source>
</evidence>
<keyword evidence="3 8" id="KW-0813">Transport</keyword>
<feature type="transmembrane region" description="Helical" evidence="8">
    <location>
        <begin position="136"/>
        <end position="157"/>
    </location>
</feature>
<feature type="transmembrane region" description="Helical" evidence="8">
    <location>
        <begin position="343"/>
        <end position="367"/>
    </location>
</feature>
<evidence type="ECO:0000313" key="12">
    <source>
        <dbReference type="Proteomes" id="UP000196655"/>
    </source>
</evidence>
<dbReference type="EMBL" id="NHON01000010">
    <property type="protein sequence ID" value="OWJ67783.1"/>
    <property type="molecule type" value="Genomic_DNA"/>
</dbReference>
<dbReference type="InterPro" id="IPR005829">
    <property type="entry name" value="Sugar_transporter_CS"/>
</dbReference>
<dbReference type="InterPro" id="IPR011701">
    <property type="entry name" value="MFS"/>
</dbReference>
<feature type="transmembrane region" description="Helical" evidence="8">
    <location>
        <begin position="111"/>
        <end position="130"/>
    </location>
</feature>
<keyword evidence="8" id="KW-0997">Cell inner membrane</keyword>
<keyword evidence="7 8" id="KW-0472">Membrane</keyword>
<keyword evidence="4" id="KW-1003">Cell membrane</keyword>
<evidence type="ECO:0000256" key="2">
    <source>
        <dbReference type="ARBA" id="ARBA00006236"/>
    </source>
</evidence>
<dbReference type="PANTHER" id="PTHR23502:SF132">
    <property type="entry name" value="POLYAMINE TRANSPORTER 2-RELATED"/>
    <property type="match status" value="1"/>
</dbReference>
<comment type="caution">
    <text evidence="11">The sequence shown here is derived from an EMBL/GenBank/DDBJ whole genome shotgun (WGS) entry which is preliminary data.</text>
</comment>
<dbReference type="InterPro" id="IPR036259">
    <property type="entry name" value="MFS_trans_sf"/>
</dbReference>
<feature type="transmembrane region" description="Helical" evidence="8">
    <location>
        <begin position="315"/>
        <end position="337"/>
    </location>
</feature>
<dbReference type="GO" id="GO:0015385">
    <property type="term" value="F:sodium:proton antiporter activity"/>
    <property type="evidence" value="ECO:0007669"/>
    <property type="project" value="TreeGrafter"/>
</dbReference>
<feature type="transmembrane region" description="Helical" evidence="8">
    <location>
        <begin position="80"/>
        <end position="99"/>
    </location>
</feature>
<evidence type="ECO:0000256" key="9">
    <source>
        <dbReference type="SAM" id="MobiDB-lite"/>
    </source>
</evidence>
<reference evidence="12" key="1">
    <citation type="submission" date="2017-05" db="EMBL/GenBank/DDBJ databases">
        <authorList>
            <person name="Macchi M."/>
            <person name="Festa S."/>
            <person name="Coppotelli B.M."/>
            <person name="Morelli I.S."/>
        </authorList>
    </citation>
    <scope>NUCLEOTIDE SEQUENCE [LARGE SCALE GENOMIC DNA]</scope>
    <source>
        <strain evidence="12">I</strain>
    </source>
</reference>
<dbReference type="NCBIfam" id="TIGR00710">
    <property type="entry name" value="efflux_Bcr_CflA"/>
    <property type="match status" value="1"/>
</dbReference>
<dbReference type="OrthoDB" id="9800416at2"/>
<protein>
    <recommendedName>
        <fullName evidence="8">Bcr/CflA family efflux transporter</fullName>
    </recommendedName>
</protein>
<organism evidence="11 12">
    <name type="scientific">Inquilinus limosus</name>
    <dbReference type="NCBI Taxonomy" id="171674"/>
    <lineage>
        <taxon>Bacteria</taxon>
        <taxon>Pseudomonadati</taxon>
        <taxon>Pseudomonadota</taxon>
        <taxon>Alphaproteobacteria</taxon>
        <taxon>Rhodospirillales</taxon>
        <taxon>Rhodospirillaceae</taxon>
        <taxon>Inquilinus</taxon>
    </lineage>
</organism>
<dbReference type="AlphaFoldDB" id="A0A211ZR91"/>
<evidence type="ECO:0000256" key="5">
    <source>
        <dbReference type="ARBA" id="ARBA00022692"/>
    </source>
</evidence>
<feature type="transmembrane region" description="Helical" evidence="8">
    <location>
        <begin position="169"/>
        <end position="194"/>
    </location>
</feature>
<feature type="region of interest" description="Disordered" evidence="9">
    <location>
        <begin position="1"/>
        <end position="30"/>
    </location>
</feature>
<accession>A0A211ZR91</accession>
<dbReference type="PROSITE" id="PS00216">
    <property type="entry name" value="SUGAR_TRANSPORT_1"/>
    <property type="match status" value="1"/>
</dbReference>
<evidence type="ECO:0000259" key="10">
    <source>
        <dbReference type="PROSITE" id="PS50850"/>
    </source>
</evidence>
<keyword evidence="6 8" id="KW-1133">Transmembrane helix</keyword>
<keyword evidence="12" id="KW-1185">Reference proteome</keyword>
<dbReference type="SUPFAM" id="SSF103473">
    <property type="entry name" value="MFS general substrate transporter"/>
    <property type="match status" value="1"/>
</dbReference>
<evidence type="ECO:0000313" key="11">
    <source>
        <dbReference type="EMBL" id="OWJ67783.1"/>
    </source>
</evidence>
<feature type="compositionally biased region" description="Basic and acidic residues" evidence="9">
    <location>
        <begin position="1"/>
        <end position="19"/>
    </location>
</feature>
<keyword evidence="5 8" id="KW-0812">Transmembrane</keyword>
<evidence type="ECO:0000256" key="3">
    <source>
        <dbReference type="ARBA" id="ARBA00022448"/>
    </source>
</evidence>
<dbReference type="GO" id="GO:1990961">
    <property type="term" value="P:xenobiotic detoxification by transmembrane export across the plasma membrane"/>
    <property type="evidence" value="ECO:0007669"/>
    <property type="project" value="InterPro"/>
</dbReference>
<evidence type="ECO:0000256" key="1">
    <source>
        <dbReference type="ARBA" id="ARBA00004651"/>
    </source>
</evidence>
<feature type="transmembrane region" description="Helical" evidence="8">
    <location>
        <begin position="200"/>
        <end position="219"/>
    </location>
</feature>
<comment type="subcellular location">
    <subcellularLocation>
        <location evidence="8">Cell inner membrane</location>
        <topology evidence="8">Multi-pass membrane protein</topology>
    </subcellularLocation>
    <subcellularLocation>
        <location evidence="1">Cell membrane</location>
        <topology evidence="1">Multi-pass membrane protein</topology>
    </subcellularLocation>
</comment>
<dbReference type="GO" id="GO:0042910">
    <property type="term" value="F:xenobiotic transmembrane transporter activity"/>
    <property type="evidence" value="ECO:0007669"/>
    <property type="project" value="InterPro"/>
</dbReference>
<sequence>MGPDRGADRRASGLRDRARAPGIPPPRRRPLAPETIVIRPRSLPFLALLAALVALGGLAIDMYLPALPTIGVEFAAGPDRVQLTMSVYLLGSAAGQIVIGPLSDRFGRRPVLIGGFLLFAAASLGATSAGSVETLIAWRLLQSLGASAGGVLAVAIVRDSYPVDGAARTVAHLSTIIGLSPAVAPFIGGALLTVFGWRSIFAALAASGLALAAIVAFGLGETRSASARPPATMLAHLLHSYATLLRDRRFLAYVLCVSFAFAGLFTFVAGSSYAVIEHWGVPPARFGAIFAVLPVAFMVGAQLGALLGRWLSITALLSIGVLVCCIAGLALAALYLLDGGLVAFMLPVAAYIVGVGIILPQGIACVMADHPQMAGAASAVAGCAQLAVSAAVAALAAALSDGTPLAMALTMAAVAPAALLAERIAVRSRSTQPA</sequence>
<dbReference type="InterPro" id="IPR020846">
    <property type="entry name" value="MFS_dom"/>
</dbReference>
<feature type="domain" description="Major facilitator superfamily (MFS) profile" evidence="10">
    <location>
        <begin position="45"/>
        <end position="430"/>
    </location>
</feature>
<dbReference type="Pfam" id="PF07690">
    <property type="entry name" value="MFS_1"/>
    <property type="match status" value="1"/>
</dbReference>
<evidence type="ECO:0000256" key="8">
    <source>
        <dbReference type="RuleBase" id="RU365088"/>
    </source>
</evidence>
<dbReference type="GO" id="GO:0005886">
    <property type="term" value="C:plasma membrane"/>
    <property type="evidence" value="ECO:0007669"/>
    <property type="project" value="UniProtKB-SubCell"/>
</dbReference>
<gene>
    <name evidence="11" type="ORF">BWR60_07310</name>
</gene>
<feature type="transmembrane region" description="Helical" evidence="8">
    <location>
        <begin position="250"/>
        <end position="276"/>
    </location>
</feature>
<feature type="transmembrane region" description="Helical" evidence="8">
    <location>
        <begin position="379"/>
        <end position="399"/>
    </location>
</feature>
<feature type="transmembrane region" description="Helical" evidence="8">
    <location>
        <begin position="405"/>
        <end position="426"/>
    </location>
</feature>
<feature type="transmembrane region" description="Helical" evidence="8">
    <location>
        <begin position="288"/>
        <end position="308"/>
    </location>
</feature>
<dbReference type="Gene3D" id="1.20.1720.10">
    <property type="entry name" value="Multidrug resistance protein D"/>
    <property type="match status" value="1"/>
</dbReference>
<proteinExistence type="inferred from homology"/>
<dbReference type="InterPro" id="IPR004812">
    <property type="entry name" value="Efflux_drug-R_Bcr/CmlA"/>
</dbReference>
<comment type="similarity">
    <text evidence="2 8">Belongs to the major facilitator superfamily. Bcr/CmlA family.</text>
</comment>
<evidence type="ECO:0000256" key="6">
    <source>
        <dbReference type="ARBA" id="ARBA00022989"/>
    </source>
</evidence>
<dbReference type="PROSITE" id="PS50850">
    <property type="entry name" value="MFS"/>
    <property type="match status" value="1"/>
</dbReference>
<evidence type="ECO:0000256" key="7">
    <source>
        <dbReference type="ARBA" id="ARBA00023136"/>
    </source>
</evidence>
<feature type="transmembrane region" description="Helical" evidence="8">
    <location>
        <begin position="43"/>
        <end position="60"/>
    </location>
</feature>
<dbReference type="Proteomes" id="UP000196655">
    <property type="component" value="Unassembled WGS sequence"/>
</dbReference>
<dbReference type="CDD" id="cd17320">
    <property type="entry name" value="MFS_MdfA_MDR_like"/>
    <property type="match status" value="1"/>
</dbReference>